<evidence type="ECO:0000256" key="6">
    <source>
        <dbReference type="SAM" id="Phobius"/>
    </source>
</evidence>
<organism evidence="8 9">
    <name type="scientific">Thielaviopsis punctulata</name>
    <dbReference type="NCBI Taxonomy" id="72032"/>
    <lineage>
        <taxon>Eukaryota</taxon>
        <taxon>Fungi</taxon>
        <taxon>Dikarya</taxon>
        <taxon>Ascomycota</taxon>
        <taxon>Pezizomycotina</taxon>
        <taxon>Sordariomycetes</taxon>
        <taxon>Hypocreomycetidae</taxon>
        <taxon>Microascales</taxon>
        <taxon>Ceratocystidaceae</taxon>
        <taxon>Thielaviopsis</taxon>
    </lineage>
</organism>
<evidence type="ECO:0000256" key="3">
    <source>
        <dbReference type="ARBA" id="ARBA00022989"/>
    </source>
</evidence>
<evidence type="ECO:0000313" key="9">
    <source>
        <dbReference type="Proteomes" id="UP000033483"/>
    </source>
</evidence>
<comment type="similarity">
    <text evidence="5">Belongs to the SAT4 family.</text>
</comment>
<evidence type="ECO:0000313" key="8">
    <source>
        <dbReference type="EMBL" id="KKA30940.1"/>
    </source>
</evidence>
<dbReference type="PANTHER" id="PTHR33048:SF149">
    <property type="entry name" value="UBID FAMILY DECARBOXYLASE"/>
    <property type="match status" value="1"/>
</dbReference>
<feature type="transmembrane region" description="Helical" evidence="6">
    <location>
        <begin position="20"/>
        <end position="38"/>
    </location>
</feature>
<sequence>MLLVREDDGYDNFDPSFNKHLRIETWTLFSIGAFLTLLRLYATASRAGGPRNWLIDEYLAILAFCLYLILIVTLNVIAENGGSNLFPVEQLSTFTKADIRKRILNSKIVVVSEQAMLCTIYTLKACLLVMYMRLTTGLRTRRAVNALSIYAFVGWLATEICFFTTCMPFNQYWAIPPKNSQCATLQYYGVVQGTFNISSDVLMLGIPISIVIRLQAPWRKKLVVGVVLSMGIFVILAAIMCKVHNLTNVYSSAYMFWYTREASVALYVANMPMIWPLLREWFPFLNRFGPSKSNSNAVSGMTPGTGGAISGAANGTGMHGTRFGTVTTSVYHTKRRESHHSSGGNTDEIALNELKANHTSDGMGSTDHILDEERDIDLPISGIKVHQVLVIEESVVHDGEALGEQQHAFEFDSNRPSRPAKSG</sequence>
<evidence type="ECO:0000256" key="5">
    <source>
        <dbReference type="ARBA" id="ARBA00038359"/>
    </source>
</evidence>
<reference evidence="8 9" key="1">
    <citation type="submission" date="2015-03" db="EMBL/GenBank/DDBJ databases">
        <authorList>
            <person name="Radwan O."/>
            <person name="Al-Naeli F.A."/>
            <person name="Rendon G.A."/>
            <person name="Fields C."/>
        </authorList>
    </citation>
    <scope>NUCLEOTIDE SEQUENCE [LARGE SCALE GENOMIC DNA]</scope>
    <source>
        <strain evidence="8">CR-DP1</strain>
    </source>
</reference>
<dbReference type="AlphaFoldDB" id="A0A0F4ZL36"/>
<dbReference type="Pfam" id="PF20684">
    <property type="entry name" value="Fung_rhodopsin"/>
    <property type="match status" value="1"/>
</dbReference>
<evidence type="ECO:0000256" key="1">
    <source>
        <dbReference type="ARBA" id="ARBA00004141"/>
    </source>
</evidence>
<feature type="transmembrane region" description="Helical" evidence="6">
    <location>
        <begin position="257"/>
        <end position="278"/>
    </location>
</feature>
<evidence type="ECO:0000259" key="7">
    <source>
        <dbReference type="Pfam" id="PF20684"/>
    </source>
</evidence>
<feature type="transmembrane region" description="Helical" evidence="6">
    <location>
        <begin position="114"/>
        <end position="132"/>
    </location>
</feature>
<dbReference type="InterPro" id="IPR049326">
    <property type="entry name" value="Rhodopsin_dom_fungi"/>
</dbReference>
<dbReference type="InterPro" id="IPR052337">
    <property type="entry name" value="SAT4-like"/>
</dbReference>
<evidence type="ECO:0000256" key="4">
    <source>
        <dbReference type="ARBA" id="ARBA00023136"/>
    </source>
</evidence>
<feature type="transmembrane region" description="Helical" evidence="6">
    <location>
        <begin position="185"/>
        <end position="210"/>
    </location>
</feature>
<feature type="transmembrane region" description="Helical" evidence="6">
    <location>
        <begin position="58"/>
        <end position="78"/>
    </location>
</feature>
<dbReference type="PANTHER" id="PTHR33048">
    <property type="entry name" value="PTH11-LIKE INTEGRAL MEMBRANE PROTEIN (AFU_ORTHOLOGUE AFUA_5G11245)"/>
    <property type="match status" value="1"/>
</dbReference>
<feature type="domain" description="Rhodopsin" evidence="7">
    <location>
        <begin position="45"/>
        <end position="279"/>
    </location>
</feature>
<name>A0A0F4ZL36_9PEZI</name>
<dbReference type="GO" id="GO:0016020">
    <property type="term" value="C:membrane"/>
    <property type="evidence" value="ECO:0007669"/>
    <property type="project" value="UniProtKB-SubCell"/>
</dbReference>
<dbReference type="Proteomes" id="UP000033483">
    <property type="component" value="Unassembled WGS sequence"/>
</dbReference>
<feature type="transmembrane region" description="Helical" evidence="6">
    <location>
        <begin position="222"/>
        <end position="245"/>
    </location>
</feature>
<keyword evidence="9" id="KW-1185">Reference proteome</keyword>
<comment type="caution">
    <text evidence="8">The sequence shown here is derived from an EMBL/GenBank/DDBJ whole genome shotgun (WGS) entry which is preliminary data.</text>
</comment>
<keyword evidence="3 6" id="KW-1133">Transmembrane helix</keyword>
<feature type="transmembrane region" description="Helical" evidence="6">
    <location>
        <begin position="144"/>
        <end position="165"/>
    </location>
</feature>
<proteinExistence type="inferred from homology"/>
<keyword evidence="4 6" id="KW-0472">Membrane</keyword>
<comment type="subcellular location">
    <subcellularLocation>
        <location evidence="1">Membrane</location>
        <topology evidence="1">Multi-pass membrane protein</topology>
    </subcellularLocation>
</comment>
<evidence type="ECO:0000256" key="2">
    <source>
        <dbReference type="ARBA" id="ARBA00022692"/>
    </source>
</evidence>
<gene>
    <name evidence="8" type="ORF">TD95_004333</name>
</gene>
<keyword evidence="2 6" id="KW-0812">Transmembrane</keyword>
<protein>
    <recommendedName>
        <fullName evidence="7">Rhodopsin domain-containing protein</fullName>
    </recommendedName>
</protein>
<dbReference type="EMBL" id="LAEV01000173">
    <property type="protein sequence ID" value="KKA30940.1"/>
    <property type="molecule type" value="Genomic_DNA"/>
</dbReference>
<accession>A0A0F4ZL36</accession>
<dbReference type="OrthoDB" id="3903189at2759"/>